<evidence type="ECO:0000313" key="2">
    <source>
        <dbReference type="Proteomes" id="UP000179003"/>
    </source>
</evidence>
<accession>A0A1F5EIS4</accession>
<reference evidence="1 2" key="1">
    <citation type="journal article" date="2016" name="Nat. Commun.">
        <title>Thousands of microbial genomes shed light on interconnected biogeochemical processes in an aquifer system.</title>
        <authorList>
            <person name="Anantharaman K."/>
            <person name="Brown C.T."/>
            <person name="Hug L.A."/>
            <person name="Sharon I."/>
            <person name="Castelle C.J."/>
            <person name="Probst A.J."/>
            <person name="Thomas B.C."/>
            <person name="Singh A."/>
            <person name="Wilkins M.J."/>
            <person name="Karaoz U."/>
            <person name="Brodie E.L."/>
            <person name="Williams K.H."/>
            <person name="Hubbard S.S."/>
            <person name="Banfield J.F."/>
        </authorList>
    </citation>
    <scope>NUCLEOTIDE SEQUENCE [LARGE SCALE GENOMIC DNA]</scope>
</reference>
<proteinExistence type="predicted"/>
<evidence type="ECO:0000313" key="1">
    <source>
        <dbReference type="EMBL" id="OGD67302.1"/>
    </source>
</evidence>
<dbReference type="Proteomes" id="UP000179003">
    <property type="component" value="Unassembled WGS sequence"/>
</dbReference>
<comment type="caution">
    <text evidence="1">The sequence shown here is derived from an EMBL/GenBank/DDBJ whole genome shotgun (WGS) entry which is preliminary data.</text>
</comment>
<name>A0A1F5EIS4_9BACT</name>
<protein>
    <submittedName>
        <fullName evidence="1">Uncharacterized protein</fullName>
    </submittedName>
</protein>
<organism evidence="1 2">
    <name type="scientific">Candidatus Campbellbacteria bacterium RIFOXYC2_FULL_35_25</name>
    <dbReference type="NCBI Taxonomy" id="1797582"/>
    <lineage>
        <taxon>Bacteria</taxon>
        <taxon>Candidatus Campbelliibacteriota</taxon>
    </lineage>
</organism>
<dbReference type="EMBL" id="MFAE01000006">
    <property type="protein sequence ID" value="OGD67302.1"/>
    <property type="molecule type" value="Genomic_DNA"/>
</dbReference>
<sequence length="106" mass="12251">MKKTPREIMILVVESFPGMALLWERRLGNLWGNDVRIISAESESETLKILKEMPAIDIIITNAVLGRYPLGSKRRADAIPLVKKFAKPTLIRQWWQYRQTRNSGTK</sequence>
<gene>
    <name evidence="1" type="ORF">A2442_00850</name>
</gene>
<dbReference type="AlphaFoldDB" id="A0A1F5EIS4"/>